<feature type="transmembrane region" description="Helical" evidence="2">
    <location>
        <begin position="182"/>
        <end position="205"/>
    </location>
</feature>
<keyword evidence="2" id="KW-0472">Membrane</keyword>
<accession>A0ABD3QXK1</accession>
<dbReference type="InterPro" id="IPR050960">
    <property type="entry name" value="AB_hydrolase_4_sf"/>
</dbReference>
<dbReference type="Proteomes" id="UP001516023">
    <property type="component" value="Unassembled WGS sequence"/>
</dbReference>
<dbReference type="AlphaFoldDB" id="A0ABD3QXK1"/>
<sequence length="716" mass="79432">MPFTTDSFLDALALPSEHPYVTDDVVASEELKEWSISDYFGSVSSSSSRLRPSDECPKFSPPPWMDGVAGVHRDLNKNSLNDDNISFLEEIRPCLISMCRMAIILWAPLVLFLCLKRLSRPHAKHASDRKPPLNDSISFEKLADNRCLLGVHVMGKNPFSKAPCSSQTSSSCIQHNTTVDRFLFIISLVANFVSFLCATTPFFSIEDQQVEQDSNLPASKHTHPCKSNQCYFTLLGSSTIGTADHDNCCGHLGDWLAYVTALVFSAIIVTDAMYVFEFSRNTLIFLHLLVIFIAMKRLGPKAVILVALPISSSLLSMMRYQDLDLPSIQPGLYYDESNPIISKAVHNYWPIELRTYNGGTPWMITGDVRTGLPFLLYSPPGVEYIRRWVPLPEENEAVILDIALPESGVIEENKAVYLVLHGINGHSNEGYVRDFVRQQIAEGNIVAVIVTRGLMDSPILGKNLPHFARISDVSAAAKALKAAILNMRDISSSSLANRPILSGVGYSMGAITLANYVARSGKDCNLDVAIGFSGALDTREQESFARSASLWQPFIAKAMRDTLLRKFMRQIEQKFNREQFLDIMKAKSLIDLDRAFFAPYNNFESLDDYYSNTGAMGDFISFNGKEGRIANVSIPLCMVQSLDDPVGTWRSFHDPQKVATTGNGSTLILFTRTGGHVGWPLGMNPRIHGWSWMGDVAASFVDAIRQARTDVIHGIV</sequence>
<evidence type="ECO:0000256" key="2">
    <source>
        <dbReference type="SAM" id="Phobius"/>
    </source>
</evidence>
<comment type="caution">
    <text evidence="3">The sequence shown here is derived from an EMBL/GenBank/DDBJ whole genome shotgun (WGS) entry which is preliminary data.</text>
</comment>
<reference evidence="3 4" key="1">
    <citation type="journal article" date="2020" name="G3 (Bethesda)">
        <title>Improved Reference Genome for Cyclotella cryptica CCMP332, a Model for Cell Wall Morphogenesis, Salinity Adaptation, and Lipid Production in Diatoms (Bacillariophyta).</title>
        <authorList>
            <person name="Roberts W.R."/>
            <person name="Downey K.M."/>
            <person name="Ruck E.C."/>
            <person name="Traller J.C."/>
            <person name="Alverson A.J."/>
        </authorList>
    </citation>
    <scope>NUCLEOTIDE SEQUENCE [LARGE SCALE GENOMIC DNA]</scope>
    <source>
        <strain evidence="3 4">CCMP332</strain>
    </source>
</reference>
<dbReference type="PANTHER" id="PTHR10794:SF63">
    <property type="entry name" value="ALPHA_BETA HYDROLASE 1, ISOFORM A"/>
    <property type="match status" value="1"/>
</dbReference>
<dbReference type="SUPFAM" id="SSF53474">
    <property type="entry name" value="alpha/beta-Hydrolases"/>
    <property type="match status" value="1"/>
</dbReference>
<organism evidence="3 4">
    <name type="scientific">Cyclotella cryptica</name>
    <dbReference type="NCBI Taxonomy" id="29204"/>
    <lineage>
        <taxon>Eukaryota</taxon>
        <taxon>Sar</taxon>
        <taxon>Stramenopiles</taxon>
        <taxon>Ochrophyta</taxon>
        <taxon>Bacillariophyta</taxon>
        <taxon>Coscinodiscophyceae</taxon>
        <taxon>Thalassiosirophycidae</taxon>
        <taxon>Stephanodiscales</taxon>
        <taxon>Stephanodiscaceae</taxon>
        <taxon>Cyclotella</taxon>
    </lineage>
</organism>
<dbReference type="PANTHER" id="PTHR10794">
    <property type="entry name" value="ABHYDROLASE DOMAIN-CONTAINING PROTEIN"/>
    <property type="match status" value="1"/>
</dbReference>
<keyword evidence="2" id="KW-0812">Transmembrane</keyword>
<keyword evidence="2" id="KW-1133">Transmembrane helix</keyword>
<feature type="transmembrane region" description="Helical" evidence="2">
    <location>
        <begin position="95"/>
        <end position="115"/>
    </location>
</feature>
<dbReference type="EMBL" id="JABMIG020000017">
    <property type="protein sequence ID" value="KAL3802770.1"/>
    <property type="molecule type" value="Genomic_DNA"/>
</dbReference>
<evidence type="ECO:0000256" key="1">
    <source>
        <dbReference type="ARBA" id="ARBA00010884"/>
    </source>
</evidence>
<evidence type="ECO:0000313" key="4">
    <source>
        <dbReference type="Proteomes" id="UP001516023"/>
    </source>
</evidence>
<dbReference type="InterPro" id="IPR029058">
    <property type="entry name" value="AB_hydrolase_fold"/>
</dbReference>
<name>A0ABD3QXK1_9STRA</name>
<feature type="transmembrane region" description="Helical" evidence="2">
    <location>
        <begin position="255"/>
        <end position="276"/>
    </location>
</feature>
<evidence type="ECO:0008006" key="5">
    <source>
        <dbReference type="Google" id="ProtNLM"/>
    </source>
</evidence>
<comment type="similarity">
    <text evidence="1">Belongs to the AB hydrolase superfamily. AB hydrolase 4 family.</text>
</comment>
<dbReference type="Gene3D" id="3.40.50.1820">
    <property type="entry name" value="alpha/beta hydrolase"/>
    <property type="match status" value="1"/>
</dbReference>
<evidence type="ECO:0000313" key="3">
    <source>
        <dbReference type="EMBL" id="KAL3802770.1"/>
    </source>
</evidence>
<proteinExistence type="inferred from homology"/>
<keyword evidence="4" id="KW-1185">Reference proteome</keyword>
<gene>
    <name evidence="3" type="ORF">HJC23_007547</name>
</gene>
<feature type="transmembrane region" description="Helical" evidence="2">
    <location>
        <begin position="283"/>
        <end position="308"/>
    </location>
</feature>
<protein>
    <recommendedName>
        <fullName evidence="5">AB hydrolase-1 domain-containing protein</fullName>
    </recommendedName>
</protein>